<dbReference type="PANTHER" id="PTHR12119:SF2">
    <property type="entry name" value="CYTOCHROME B-C1 COMPLEX SUBUNIT 8"/>
    <property type="match status" value="1"/>
</dbReference>
<evidence type="ECO:0000256" key="8">
    <source>
        <dbReference type="ARBA" id="ARBA00022982"/>
    </source>
</evidence>
<reference evidence="15" key="1">
    <citation type="submission" date="2025-08" db="UniProtKB">
        <authorList>
            <consortium name="RefSeq"/>
        </authorList>
    </citation>
    <scope>IDENTIFICATION</scope>
    <source>
        <tissue evidence="15">Entire body</tissue>
    </source>
</reference>
<comment type="function">
    <text evidence="13">Component of the ubiquinol-cytochrome c oxidoreductase, a multisubunit transmembrane complex that is part of the mitochondrial electron transport chain which drives oxidative phosphorylation. The complex plays an important role in the uptake of multiple carbon sources present in different host niches.</text>
</comment>
<dbReference type="GO" id="GO:0005743">
    <property type="term" value="C:mitochondrial inner membrane"/>
    <property type="evidence" value="ECO:0007669"/>
    <property type="project" value="UniProtKB-SubCell"/>
</dbReference>
<evidence type="ECO:0000256" key="9">
    <source>
        <dbReference type="ARBA" id="ARBA00022989"/>
    </source>
</evidence>
<evidence type="ECO:0000256" key="4">
    <source>
        <dbReference type="ARBA" id="ARBA00022448"/>
    </source>
</evidence>
<proteinExistence type="inferred from homology"/>
<dbReference type="GeneID" id="108738481"/>
<keyword evidence="10 13" id="KW-0496">Mitochondrion</keyword>
<comment type="subcellular location">
    <subcellularLocation>
        <location evidence="1 13">Mitochondrion inner membrane</location>
        <topology evidence="1 13">Single-pass membrane protein</topology>
    </subcellularLocation>
</comment>
<dbReference type="FunCoup" id="A0A1W4X507">
    <property type="interactions" value="499"/>
</dbReference>
<dbReference type="InterPro" id="IPR036642">
    <property type="entry name" value="Cyt_bc1_su8_sf"/>
</dbReference>
<keyword evidence="6" id="KW-0812">Transmembrane</keyword>
<dbReference type="InterPro" id="IPR004205">
    <property type="entry name" value="Cyt_bc1_su8"/>
</dbReference>
<dbReference type="Proteomes" id="UP000192223">
    <property type="component" value="Unplaced"/>
</dbReference>
<dbReference type="AlphaFoldDB" id="A0A1W4X507"/>
<evidence type="ECO:0000256" key="11">
    <source>
        <dbReference type="ARBA" id="ARBA00023136"/>
    </source>
</evidence>
<dbReference type="SUPFAM" id="SSF81508">
    <property type="entry name" value="Ubiquinone-binding protein QP-C of cytochrome bc1 complex (Ubiquinol-cytochrome c reductase)"/>
    <property type="match status" value="1"/>
</dbReference>
<evidence type="ECO:0000256" key="12">
    <source>
        <dbReference type="ARBA" id="ARBA00047105"/>
    </source>
</evidence>
<evidence type="ECO:0000256" key="13">
    <source>
        <dbReference type="RuleBase" id="RU368118"/>
    </source>
</evidence>
<evidence type="ECO:0000256" key="5">
    <source>
        <dbReference type="ARBA" id="ARBA00022660"/>
    </source>
</evidence>
<dbReference type="FunFam" id="1.20.5.210:FF:000001">
    <property type="entry name" value="Cytochrome b-c1 complex subunit 8"/>
    <property type="match status" value="1"/>
</dbReference>
<dbReference type="Gene3D" id="1.20.5.210">
    <property type="entry name" value="Cytochrome b-c1 complex subunit 8"/>
    <property type="match status" value="1"/>
</dbReference>
<comment type="subunit">
    <text evidence="12 13">Component of the ubiquinol-cytochrome c oxidoreductase (cytochrome b-c1 complex, complex III, CIII), a multisubunit enzyme composed of 11 subunits. The complex is composed of 3 respiratory subunits cytochrome b, cytochrome c1 and Rieske protein UQCRFS1, 2 core protein subunits UQCRC1/QCR1 and UQCRC2/QCR2, and 6 low-molecular weight protein subunits UQCRH/QCR6, UQCRB/QCR7, UQCRQ/QCR8, UQCR10/QCR9, UQCR11/QCR10 and subunit 9, the cleavage product of Rieske protein UQCRFS1. The complex exists as an obligatory dimer and forms supercomplexes (SCs) in the inner mitochondrial membrane with NADH-ubiquinone oxidoreductase (complex I, CI) and cytochrome c oxidase (complex IV, CIV), resulting in different assemblies (supercomplex SCI(1)III(2)IV(1) and megacomplex MCI(2)III(2)IV(2)). Interacts with UQCC6.</text>
</comment>
<keyword evidence="14" id="KW-1185">Reference proteome</keyword>
<dbReference type="OrthoDB" id="6683853at2759"/>
<evidence type="ECO:0000256" key="6">
    <source>
        <dbReference type="ARBA" id="ARBA00022692"/>
    </source>
</evidence>
<dbReference type="RefSeq" id="XP_018327410.1">
    <property type="nucleotide sequence ID" value="XM_018471908.2"/>
</dbReference>
<dbReference type="CTD" id="39950"/>
<protein>
    <recommendedName>
        <fullName evidence="3 13">Cytochrome b-c1 complex subunit 8</fullName>
    </recommendedName>
    <alternativeName>
        <fullName evidence="13">Complex III subunit 8</fullName>
    </alternativeName>
</protein>
<keyword evidence="8 13" id="KW-0249">Electron transport</keyword>
<evidence type="ECO:0000256" key="1">
    <source>
        <dbReference type="ARBA" id="ARBA00004434"/>
    </source>
</evidence>
<gene>
    <name evidence="15" type="primary">LOC108738481</name>
</gene>
<dbReference type="InParanoid" id="A0A1W4X507"/>
<organism evidence="14 15">
    <name type="scientific">Agrilus planipennis</name>
    <name type="common">Emerald ash borer</name>
    <name type="synonym">Agrilus marcopoli</name>
    <dbReference type="NCBI Taxonomy" id="224129"/>
    <lineage>
        <taxon>Eukaryota</taxon>
        <taxon>Metazoa</taxon>
        <taxon>Ecdysozoa</taxon>
        <taxon>Arthropoda</taxon>
        <taxon>Hexapoda</taxon>
        <taxon>Insecta</taxon>
        <taxon>Pterygota</taxon>
        <taxon>Neoptera</taxon>
        <taxon>Endopterygota</taxon>
        <taxon>Coleoptera</taxon>
        <taxon>Polyphaga</taxon>
        <taxon>Elateriformia</taxon>
        <taxon>Buprestoidea</taxon>
        <taxon>Buprestidae</taxon>
        <taxon>Agrilinae</taxon>
        <taxon>Agrilus</taxon>
    </lineage>
</organism>
<accession>A0A1W4X507</accession>
<dbReference type="GO" id="GO:0045275">
    <property type="term" value="C:respiratory chain complex III"/>
    <property type="evidence" value="ECO:0007669"/>
    <property type="project" value="UniProtKB-UniRule"/>
</dbReference>
<evidence type="ECO:0000256" key="3">
    <source>
        <dbReference type="ARBA" id="ARBA00016324"/>
    </source>
</evidence>
<dbReference type="GO" id="GO:0006122">
    <property type="term" value="P:mitochondrial electron transport, ubiquinol to cytochrome c"/>
    <property type="evidence" value="ECO:0007669"/>
    <property type="project" value="UniProtKB-UniRule"/>
</dbReference>
<keyword evidence="11" id="KW-0472">Membrane</keyword>
<sequence>MGKHFGELYHMRNIITYRLSPFEQRAFANVISKSIGNTFRRFRESVFYVVPPLVGAYVIYDAVEREHDRLMRKNPADFENER</sequence>
<evidence type="ECO:0000256" key="2">
    <source>
        <dbReference type="ARBA" id="ARBA00007668"/>
    </source>
</evidence>
<keyword evidence="5 13" id="KW-0679">Respiratory chain</keyword>
<keyword evidence="4 13" id="KW-0813">Transport</keyword>
<dbReference type="KEGG" id="apln:108738481"/>
<dbReference type="Pfam" id="PF02939">
    <property type="entry name" value="UcrQ"/>
    <property type="match status" value="1"/>
</dbReference>
<evidence type="ECO:0000313" key="15">
    <source>
        <dbReference type="RefSeq" id="XP_018327410.1"/>
    </source>
</evidence>
<evidence type="ECO:0000256" key="7">
    <source>
        <dbReference type="ARBA" id="ARBA00022792"/>
    </source>
</evidence>
<name>A0A1W4X507_AGRPL</name>
<comment type="similarity">
    <text evidence="2 13">Belongs to the UQCRQ/QCR8 family.</text>
</comment>
<keyword evidence="7 13" id="KW-0999">Mitochondrion inner membrane</keyword>
<dbReference type="STRING" id="224129.A0A1W4X507"/>
<evidence type="ECO:0000313" key="14">
    <source>
        <dbReference type="Proteomes" id="UP000192223"/>
    </source>
</evidence>
<evidence type="ECO:0000256" key="10">
    <source>
        <dbReference type="ARBA" id="ARBA00023128"/>
    </source>
</evidence>
<dbReference type="PANTHER" id="PTHR12119">
    <property type="entry name" value="UBIQUINOL-CYTOCHROME C REDUCTASE COMPLEX UBIQUINONE-BINDING PROTEIN QP-C"/>
    <property type="match status" value="1"/>
</dbReference>
<keyword evidence="9" id="KW-1133">Transmembrane helix</keyword>